<accession>A0A4Y8D380</accession>
<organism evidence="1 2">
    <name type="scientific">Botryotinia calthae</name>
    <dbReference type="NCBI Taxonomy" id="38488"/>
    <lineage>
        <taxon>Eukaryota</taxon>
        <taxon>Fungi</taxon>
        <taxon>Dikarya</taxon>
        <taxon>Ascomycota</taxon>
        <taxon>Pezizomycotina</taxon>
        <taxon>Leotiomycetes</taxon>
        <taxon>Helotiales</taxon>
        <taxon>Sclerotiniaceae</taxon>
        <taxon>Botryotinia</taxon>
    </lineage>
</organism>
<reference evidence="1 2" key="1">
    <citation type="submission" date="2017-11" db="EMBL/GenBank/DDBJ databases">
        <title>Comparative genomics of Botrytis spp.</title>
        <authorList>
            <person name="Valero-Jimenez C.A."/>
            <person name="Tapia P."/>
            <person name="Veloso J."/>
            <person name="Silva-Moreno E."/>
            <person name="Staats M."/>
            <person name="Valdes J.H."/>
            <person name="Van Kan J.A.L."/>
        </authorList>
    </citation>
    <scope>NUCLEOTIDE SEQUENCE [LARGE SCALE GENOMIC DNA]</scope>
    <source>
        <strain evidence="1 2">MUCL2830</strain>
    </source>
</reference>
<evidence type="ECO:0000313" key="2">
    <source>
        <dbReference type="Proteomes" id="UP000297299"/>
    </source>
</evidence>
<sequence length="131" mass="14368">MATEVELLDCEIEETEVFEEPGEVEVDDDAEETKIEDLVSNKRLGDAKFDVEVDSAGDEVARVSIANCEEALEVNEFTDLLRLVGTLLLIVLEHVAEEEPEVPTVVLIGSPDVVDGLAPTEIMVVKKMELV</sequence>
<comment type="caution">
    <text evidence="1">The sequence shown here is derived from an EMBL/GenBank/DDBJ whole genome shotgun (WGS) entry which is preliminary data.</text>
</comment>
<name>A0A4Y8D380_9HELO</name>
<dbReference type="EMBL" id="PHWZ01000180">
    <property type="protein sequence ID" value="TEY60580.1"/>
    <property type="molecule type" value="Genomic_DNA"/>
</dbReference>
<dbReference type="AlphaFoldDB" id="A0A4Y8D380"/>
<gene>
    <name evidence="1" type="ORF">BOTCAL_0180g00150</name>
</gene>
<evidence type="ECO:0000313" key="1">
    <source>
        <dbReference type="EMBL" id="TEY60580.1"/>
    </source>
</evidence>
<protein>
    <submittedName>
        <fullName evidence="1">Uncharacterized protein</fullName>
    </submittedName>
</protein>
<dbReference type="Proteomes" id="UP000297299">
    <property type="component" value="Unassembled WGS sequence"/>
</dbReference>
<keyword evidence="2" id="KW-1185">Reference proteome</keyword>
<proteinExistence type="predicted"/>